<dbReference type="InterPro" id="IPR050072">
    <property type="entry name" value="Peptidase_M20A"/>
</dbReference>
<evidence type="ECO:0000256" key="1">
    <source>
        <dbReference type="ARBA" id="ARBA00022723"/>
    </source>
</evidence>
<keyword evidence="1" id="KW-0479">Metal-binding</keyword>
<gene>
    <name evidence="4" type="ORF">SAMN05444392_11140</name>
</gene>
<accession>A0A1M4ZYT0</accession>
<dbReference type="AlphaFoldDB" id="A0A1M4ZYT0"/>
<dbReference type="RefSeq" id="WP_245815654.1">
    <property type="nucleotide sequence ID" value="NZ_FQVL01000011.1"/>
</dbReference>
<dbReference type="SUPFAM" id="SSF53187">
    <property type="entry name" value="Zn-dependent exopeptidases"/>
    <property type="match status" value="1"/>
</dbReference>
<dbReference type="SUPFAM" id="SSF55031">
    <property type="entry name" value="Bacterial exopeptidase dimerisation domain"/>
    <property type="match status" value="1"/>
</dbReference>
<keyword evidence="2" id="KW-0378">Hydrolase</keyword>
<dbReference type="EMBL" id="FQVL01000011">
    <property type="protein sequence ID" value="SHF22882.1"/>
    <property type="molecule type" value="Genomic_DNA"/>
</dbReference>
<dbReference type="STRING" id="112248.SAMN05444392_11140"/>
<keyword evidence="5" id="KW-1185">Reference proteome</keyword>
<evidence type="ECO:0000259" key="3">
    <source>
        <dbReference type="Pfam" id="PF07687"/>
    </source>
</evidence>
<dbReference type="GO" id="GO:0006526">
    <property type="term" value="P:L-arginine biosynthetic process"/>
    <property type="evidence" value="ECO:0007669"/>
    <property type="project" value="TreeGrafter"/>
</dbReference>
<organism evidence="4 5">
    <name type="scientific">Seinonella peptonophila</name>
    <dbReference type="NCBI Taxonomy" id="112248"/>
    <lineage>
        <taxon>Bacteria</taxon>
        <taxon>Bacillati</taxon>
        <taxon>Bacillota</taxon>
        <taxon>Bacilli</taxon>
        <taxon>Bacillales</taxon>
        <taxon>Thermoactinomycetaceae</taxon>
        <taxon>Seinonella</taxon>
    </lineage>
</organism>
<dbReference type="InterPro" id="IPR011650">
    <property type="entry name" value="Peptidase_M20_dimer"/>
</dbReference>
<dbReference type="Pfam" id="PF07687">
    <property type="entry name" value="M20_dimer"/>
    <property type="match status" value="1"/>
</dbReference>
<evidence type="ECO:0000313" key="4">
    <source>
        <dbReference type="EMBL" id="SHF22882.1"/>
    </source>
</evidence>
<dbReference type="Gene3D" id="3.30.70.360">
    <property type="match status" value="2"/>
</dbReference>
<sequence>MKIIKELNLPLNKRVRLIIGKDEERQWRCINHYFQYEEMPMMGFTPDADFSIIIGEKGVLTLAFTGYIKETSSTEFAWRLVEFSSGQESNKVPDLAIAQIEGEGDTIKELFQSFLLENQLLGYVEELDTSFQLILHGVSHHVSDPHRGLNAALLLSKFLQQLSLEAQGSQYIEMLNQYFTDSFFGEKLEIAVTEEILGRLTVNVGICRYHRYGEASLTLNCRYPMGVNPDELKNYIAERLAPYQLKLTSVEHIPSIM</sequence>
<name>A0A1M4ZYT0_9BACL</name>
<proteinExistence type="predicted"/>
<dbReference type="InterPro" id="IPR036264">
    <property type="entry name" value="Bact_exopeptidase_dim_dom"/>
</dbReference>
<dbReference type="GO" id="GO:0008777">
    <property type="term" value="F:acetylornithine deacetylase activity"/>
    <property type="evidence" value="ECO:0007669"/>
    <property type="project" value="TreeGrafter"/>
</dbReference>
<evidence type="ECO:0000313" key="5">
    <source>
        <dbReference type="Proteomes" id="UP000184476"/>
    </source>
</evidence>
<dbReference type="PANTHER" id="PTHR43808">
    <property type="entry name" value="ACETYLORNITHINE DEACETYLASE"/>
    <property type="match status" value="1"/>
</dbReference>
<evidence type="ECO:0000256" key="2">
    <source>
        <dbReference type="ARBA" id="ARBA00022801"/>
    </source>
</evidence>
<dbReference type="Proteomes" id="UP000184476">
    <property type="component" value="Unassembled WGS sequence"/>
</dbReference>
<dbReference type="PANTHER" id="PTHR43808:SF31">
    <property type="entry name" value="N-ACETYL-L-CITRULLINE DEACETYLASE"/>
    <property type="match status" value="1"/>
</dbReference>
<feature type="domain" description="Peptidase M20 dimerisation" evidence="3">
    <location>
        <begin position="130"/>
        <end position="243"/>
    </location>
</feature>
<reference evidence="4 5" key="1">
    <citation type="submission" date="2016-11" db="EMBL/GenBank/DDBJ databases">
        <authorList>
            <person name="Jaros S."/>
            <person name="Januszkiewicz K."/>
            <person name="Wedrychowicz H."/>
        </authorList>
    </citation>
    <scope>NUCLEOTIDE SEQUENCE [LARGE SCALE GENOMIC DNA]</scope>
    <source>
        <strain evidence="4 5">DSM 44666</strain>
    </source>
</reference>
<protein>
    <submittedName>
        <fullName evidence="4">Dipeptidase, putative</fullName>
    </submittedName>
</protein>